<dbReference type="Gene3D" id="3.30.560.10">
    <property type="entry name" value="Glucose Oxidase, domain 3"/>
    <property type="match status" value="1"/>
</dbReference>
<dbReference type="GO" id="GO:0050660">
    <property type="term" value="F:flavin adenine dinucleotide binding"/>
    <property type="evidence" value="ECO:0007669"/>
    <property type="project" value="InterPro"/>
</dbReference>
<dbReference type="GO" id="GO:0016614">
    <property type="term" value="F:oxidoreductase activity, acting on CH-OH group of donors"/>
    <property type="evidence" value="ECO:0007669"/>
    <property type="project" value="InterPro"/>
</dbReference>
<reference evidence="3" key="3">
    <citation type="submission" date="2023-05" db="EMBL/GenBank/DDBJ databases">
        <authorList>
            <person name="Smith C.H."/>
        </authorList>
    </citation>
    <scope>NUCLEOTIDE SEQUENCE</scope>
    <source>
        <strain evidence="3">CHS0354</strain>
        <tissue evidence="3">Mantle</tissue>
    </source>
</reference>
<dbReference type="PANTHER" id="PTHR11552:SF227">
    <property type="entry name" value="GLUCOSE DEHYDROGENASE [FAD, QUINONE]-LIKE PROTEIN"/>
    <property type="match status" value="1"/>
</dbReference>
<comment type="caution">
    <text evidence="3">The sequence shown here is derived from an EMBL/GenBank/DDBJ whole genome shotgun (WGS) entry which is preliminary data.</text>
</comment>
<dbReference type="Gene3D" id="3.50.50.60">
    <property type="entry name" value="FAD/NAD(P)-binding domain"/>
    <property type="match status" value="1"/>
</dbReference>
<evidence type="ECO:0000313" key="4">
    <source>
        <dbReference type="Proteomes" id="UP001195483"/>
    </source>
</evidence>
<reference evidence="3" key="2">
    <citation type="journal article" date="2021" name="Genome Biol. Evol.">
        <title>Developing a high-quality reference genome for a parasitic bivalve with doubly uniparental inheritance (Bivalvia: Unionida).</title>
        <authorList>
            <person name="Smith C.H."/>
        </authorList>
    </citation>
    <scope>NUCLEOTIDE SEQUENCE</scope>
    <source>
        <strain evidence="3">CHS0354</strain>
        <tissue evidence="3">Mantle</tissue>
    </source>
</reference>
<sequence length="118" mass="13016">MTKPMLALNATFRNKPFSGCTSFGFDTDQYWECIIRHFTVTIYHPTTTCKMGAVTDPSTVVDPSLRVKGISSLRVIDASIMPDAISGNTMSASIMIGEKGADLVRNIDSVNQLRKKRK</sequence>
<gene>
    <name evidence="3" type="ORF">CHS0354_033655</name>
</gene>
<dbReference type="AlphaFoldDB" id="A0AAE0S1X9"/>
<dbReference type="Proteomes" id="UP001195483">
    <property type="component" value="Unassembled WGS sequence"/>
</dbReference>
<dbReference type="EMBL" id="JAEAOA010001970">
    <property type="protein sequence ID" value="KAK3583882.1"/>
    <property type="molecule type" value="Genomic_DNA"/>
</dbReference>
<keyword evidence="4" id="KW-1185">Reference proteome</keyword>
<dbReference type="InterPro" id="IPR007867">
    <property type="entry name" value="GMC_OxRtase_C"/>
</dbReference>
<proteinExistence type="inferred from homology"/>
<feature type="domain" description="Glucose-methanol-choline oxidoreductase C-terminal" evidence="2">
    <location>
        <begin position="9"/>
        <end position="97"/>
    </location>
</feature>
<dbReference type="SUPFAM" id="SSF51905">
    <property type="entry name" value="FAD/NAD(P)-binding domain"/>
    <property type="match status" value="1"/>
</dbReference>
<evidence type="ECO:0000313" key="3">
    <source>
        <dbReference type="EMBL" id="KAK3583882.1"/>
    </source>
</evidence>
<dbReference type="InterPro" id="IPR036188">
    <property type="entry name" value="FAD/NAD-bd_sf"/>
</dbReference>
<dbReference type="PANTHER" id="PTHR11552">
    <property type="entry name" value="GLUCOSE-METHANOL-CHOLINE GMC OXIDOREDUCTASE"/>
    <property type="match status" value="1"/>
</dbReference>
<dbReference type="SUPFAM" id="SSF54373">
    <property type="entry name" value="FAD-linked reductases, C-terminal domain"/>
    <property type="match status" value="1"/>
</dbReference>
<evidence type="ECO:0000256" key="1">
    <source>
        <dbReference type="ARBA" id="ARBA00010790"/>
    </source>
</evidence>
<protein>
    <recommendedName>
        <fullName evidence="2">Glucose-methanol-choline oxidoreductase C-terminal domain-containing protein</fullName>
    </recommendedName>
</protein>
<organism evidence="3 4">
    <name type="scientific">Potamilus streckersoni</name>
    <dbReference type="NCBI Taxonomy" id="2493646"/>
    <lineage>
        <taxon>Eukaryota</taxon>
        <taxon>Metazoa</taxon>
        <taxon>Spiralia</taxon>
        <taxon>Lophotrochozoa</taxon>
        <taxon>Mollusca</taxon>
        <taxon>Bivalvia</taxon>
        <taxon>Autobranchia</taxon>
        <taxon>Heteroconchia</taxon>
        <taxon>Palaeoheterodonta</taxon>
        <taxon>Unionida</taxon>
        <taxon>Unionoidea</taxon>
        <taxon>Unionidae</taxon>
        <taxon>Ambleminae</taxon>
        <taxon>Lampsilini</taxon>
        <taxon>Potamilus</taxon>
    </lineage>
</organism>
<evidence type="ECO:0000259" key="2">
    <source>
        <dbReference type="Pfam" id="PF05199"/>
    </source>
</evidence>
<accession>A0AAE0S1X9</accession>
<dbReference type="InterPro" id="IPR012132">
    <property type="entry name" value="GMC_OxRdtase"/>
</dbReference>
<name>A0AAE0S1X9_9BIVA</name>
<comment type="similarity">
    <text evidence="1">Belongs to the GMC oxidoreductase family.</text>
</comment>
<dbReference type="Pfam" id="PF05199">
    <property type="entry name" value="GMC_oxred_C"/>
    <property type="match status" value="1"/>
</dbReference>
<reference evidence="3" key="1">
    <citation type="journal article" date="2021" name="Genome Biol. Evol.">
        <title>A High-Quality Reference Genome for a Parasitic Bivalve with Doubly Uniparental Inheritance (Bivalvia: Unionida).</title>
        <authorList>
            <person name="Smith C.H."/>
        </authorList>
    </citation>
    <scope>NUCLEOTIDE SEQUENCE</scope>
    <source>
        <strain evidence="3">CHS0354</strain>
    </source>
</reference>